<comment type="caution">
    <text evidence="2">The sequence shown here is derived from an EMBL/GenBank/DDBJ whole genome shotgun (WGS) entry which is preliminary data.</text>
</comment>
<evidence type="ECO:0000313" key="3">
    <source>
        <dbReference type="Proteomes" id="UP000659223"/>
    </source>
</evidence>
<accession>A0ABQ2YI24</accession>
<sequence>MPDIWMKSSYSDAQHTCVEVAALTEGIGIRDSKDTSIPSLRVRPSAWTSFLHEVRSGRL</sequence>
<reference evidence="3" key="1">
    <citation type="journal article" date="2019" name="Int. J. Syst. Evol. Microbiol.">
        <title>The Global Catalogue of Microorganisms (GCM) 10K type strain sequencing project: providing services to taxonomists for standard genome sequencing and annotation.</title>
        <authorList>
            <consortium name="The Broad Institute Genomics Platform"/>
            <consortium name="The Broad Institute Genome Sequencing Center for Infectious Disease"/>
            <person name="Wu L."/>
            <person name="Ma J."/>
        </authorList>
    </citation>
    <scope>NUCLEOTIDE SEQUENCE [LARGE SCALE GENOMIC DNA]</scope>
    <source>
        <strain evidence="3">JCM 4586</strain>
    </source>
</reference>
<dbReference type="EMBL" id="BMUT01000006">
    <property type="protein sequence ID" value="GGX84410.1"/>
    <property type="molecule type" value="Genomic_DNA"/>
</dbReference>
<feature type="domain" description="DUF397" evidence="1">
    <location>
        <begin position="5"/>
        <end position="55"/>
    </location>
</feature>
<dbReference type="InterPro" id="IPR007278">
    <property type="entry name" value="DUF397"/>
</dbReference>
<organism evidence="2 3">
    <name type="scientific">Streptomyces hiroshimensis</name>
    <dbReference type="NCBI Taxonomy" id="66424"/>
    <lineage>
        <taxon>Bacteria</taxon>
        <taxon>Bacillati</taxon>
        <taxon>Actinomycetota</taxon>
        <taxon>Actinomycetes</taxon>
        <taxon>Kitasatosporales</taxon>
        <taxon>Streptomycetaceae</taxon>
        <taxon>Streptomyces</taxon>
    </lineage>
</organism>
<evidence type="ECO:0000313" key="2">
    <source>
        <dbReference type="EMBL" id="GGX84410.1"/>
    </source>
</evidence>
<dbReference type="RefSeq" id="WP_190022377.1">
    <property type="nucleotide sequence ID" value="NZ_BMUT01000006.1"/>
</dbReference>
<evidence type="ECO:0000259" key="1">
    <source>
        <dbReference type="Pfam" id="PF04149"/>
    </source>
</evidence>
<protein>
    <recommendedName>
        <fullName evidence="1">DUF397 domain-containing protein</fullName>
    </recommendedName>
</protein>
<gene>
    <name evidence="2" type="ORF">GCM10010324_32500</name>
</gene>
<dbReference type="Pfam" id="PF04149">
    <property type="entry name" value="DUF397"/>
    <property type="match status" value="1"/>
</dbReference>
<proteinExistence type="predicted"/>
<dbReference type="Proteomes" id="UP000659223">
    <property type="component" value="Unassembled WGS sequence"/>
</dbReference>
<name>A0ABQ2YI24_9ACTN</name>
<keyword evidence="3" id="KW-1185">Reference proteome</keyword>